<gene>
    <name evidence="2" type="ORF">EV131_110163</name>
</gene>
<accession>A0AAX2QKS1</accession>
<name>A0AAX2QKS1_9HYPH</name>
<dbReference type="RefSeq" id="WP_132612911.1">
    <property type="nucleotide sequence ID" value="NZ_SMBI01000010.1"/>
</dbReference>
<dbReference type="Pfam" id="PF02624">
    <property type="entry name" value="YcaO"/>
    <property type="match status" value="1"/>
</dbReference>
<keyword evidence="2" id="KW-0687">Ribonucleoprotein</keyword>
<dbReference type="GO" id="GO:0005840">
    <property type="term" value="C:ribosome"/>
    <property type="evidence" value="ECO:0007669"/>
    <property type="project" value="UniProtKB-KW"/>
</dbReference>
<evidence type="ECO:0000313" key="3">
    <source>
        <dbReference type="Proteomes" id="UP000295021"/>
    </source>
</evidence>
<evidence type="ECO:0000259" key="1">
    <source>
        <dbReference type="PROSITE" id="PS51664"/>
    </source>
</evidence>
<reference evidence="2 3" key="1">
    <citation type="submission" date="2019-03" db="EMBL/GenBank/DDBJ databases">
        <title>Genomic Encyclopedia of Type Strains, Phase IV (KMG-V): Genome sequencing to study the core and pangenomes of soil and plant-associated prokaryotes.</title>
        <authorList>
            <person name="Whitman W."/>
        </authorList>
    </citation>
    <scope>NUCLEOTIDE SEQUENCE [LARGE SCALE GENOMIC DNA]</scope>
    <source>
        <strain evidence="2 3">FB403</strain>
    </source>
</reference>
<dbReference type="EMBL" id="SMBI01000010">
    <property type="protein sequence ID" value="TCU21576.1"/>
    <property type="molecule type" value="Genomic_DNA"/>
</dbReference>
<dbReference type="PANTHER" id="PTHR37809">
    <property type="entry name" value="RIBOSOMAL PROTEIN S12 METHYLTHIOTRANSFERASE ACCESSORY FACTOR YCAO"/>
    <property type="match status" value="1"/>
</dbReference>
<dbReference type="InterPro" id="IPR003776">
    <property type="entry name" value="YcaO-like_dom"/>
</dbReference>
<dbReference type="PANTHER" id="PTHR37809:SF1">
    <property type="entry name" value="RIBOSOMAL PROTEIN S12 METHYLTHIOTRANSFERASE ACCESSORY FACTOR YCAO"/>
    <property type="match status" value="1"/>
</dbReference>
<organism evidence="2 3">
    <name type="scientific">Rhizobium laguerreae</name>
    <dbReference type="NCBI Taxonomy" id="1076926"/>
    <lineage>
        <taxon>Bacteria</taxon>
        <taxon>Pseudomonadati</taxon>
        <taxon>Pseudomonadota</taxon>
        <taxon>Alphaproteobacteria</taxon>
        <taxon>Hyphomicrobiales</taxon>
        <taxon>Rhizobiaceae</taxon>
        <taxon>Rhizobium/Agrobacterium group</taxon>
        <taxon>Rhizobium</taxon>
    </lineage>
</organism>
<dbReference type="Gene3D" id="3.30.160.660">
    <property type="match status" value="1"/>
</dbReference>
<dbReference type="PROSITE" id="PS51664">
    <property type="entry name" value="YCAO"/>
    <property type="match status" value="1"/>
</dbReference>
<feature type="domain" description="YcaO" evidence="1">
    <location>
        <begin position="51"/>
        <end position="397"/>
    </location>
</feature>
<sequence>MSPRETLSRVEPLLAGFGITRVARHTGLDDIGIPVWCAYTPNSRSIVIAQGKGLTDLDAKVSTVMEALERAVAGEPTVDLVRGTSSRLQAMGHKTDALNCMTAVHKPDLGPDEETEWVAGVNILTGEAVYIPFEAVVLDRTRDARYWMSSDGLASGNNVEEAILHGVLERIERDAHVLWQVGAEADRYAGCTDPRGFQDGALDGLIDKIETSGLALRLFDITSDIGIPCFTAMLGPGDSLLGPRDFHGNRDIRLVEVTGGTGSHPSPVRAAIRAVTEAVQSRLTYISGARDDISPATFSRWLPPLMRQAFDAVAAPPAAAMGRDEAAGYHQQDLAQLLQHVLDALRNRRIVSVIAVRLSENTLPFSVVKIVIPELENPEGERARRFGTRALARAIGF</sequence>
<dbReference type="AlphaFoldDB" id="A0AAX2QKS1"/>
<proteinExistence type="predicted"/>
<keyword evidence="2" id="KW-0689">Ribosomal protein</keyword>
<evidence type="ECO:0000313" key="2">
    <source>
        <dbReference type="EMBL" id="TCU21576.1"/>
    </source>
</evidence>
<protein>
    <submittedName>
        <fullName evidence="2">Ribosomal protein S12 methylthiotransferase accessory factor</fullName>
    </submittedName>
</protein>
<dbReference type="NCBIfam" id="TIGR00702">
    <property type="entry name" value="YcaO-type kinase domain"/>
    <property type="match status" value="1"/>
</dbReference>
<comment type="caution">
    <text evidence="2">The sequence shown here is derived from an EMBL/GenBank/DDBJ whole genome shotgun (WGS) entry which is preliminary data.</text>
</comment>
<dbReference type="Proteomes" id="UP000295021">
    <property type="component" value="Unassembled WGS sequence"/>
</dbReference>